<dbReference type="STRING" id="1089455.MOPEL_060_00210"/>
<evidence type="ECO:0000259" key="2">
    <source>
        <dbReference type="PROSITE" id="PS51762"/>
    </source>
</evidence>
<dbReference type="eggNOG" id="COG2273">
    <property type="taxonomic scope" value="Bacteria"/>
</dbReference>
<organism evidence="3 4">
    <name type="scientific">Mobilicoccus pelagius NBRC 104925</name>
    <dbReference type="NCBI Taxonomy" id="1089455"/>
    <lineage>
        <taxon>Bacteria</taxon>
        <taxon>Bacillati</taxon>
        <taxon>Actinomycetota</taxon>
        <taxon>Actinomycetes</taxon>
        <taxon>Micrococcales</taxon>
        <taxon>Dermatophilaceae</taxon>
        <taxon>Mobilicoccus</taxon>
    </lineage>
</organism>
<dbReference type="InterPro" id="IPR000757">
    <property type="entry name" value="Beta-glucanase-like"/>
</dbReference>
<dbReference type="Pfam" id="PF11721">
    <property type="entry name" value="Malectin"/>
    <property type="match status" value="1"/>
</dbReference>
<dbReference type="InterPro" id="IPR021720">
    <property type="entry name" value="Malectin_dom"/>
</dbReference>
<dbReference type="PANTHER" id="PTHR10963:SF60">
    <property type="entry name" value="GRAM-NEGATIVE BACTERIA-BINDING PROTEIN 1-RELATED"/>
    <property type="match status" value="1"/>
</dbReference>
<dbReference type="CDD" id="cd08023">
    <property type="entry name" value="GH16_laminarinase_like"/>
    <property type="match status" value="1"/>
</dbReference>
<dbReference type="Gene3D" id="2.60.120.430">
    <property type="entry name" value="Galactose-binding lectin"/>
    <property type="match status" value="1"/>
</dbReference>
<accession>H5UQU7</accession>
<feature type="chain" id="PRO_5039548288" description="GH16 domain-containing protein" evidence="1">
    <location>
        <begin position="25"/>
        <end position="470"/>
    </location>
</feature>
<dbReference type="Gene3D" id="2.60.120.200">
    <property type="match status" value="1"/>
</dbReference>
<reference evidence="3 4" key="1">
    <citation type="submission" date="2012-02" db="EMBL/GenBank/DDBJ databases">
        <title>Whole genome shotgun sequence of Mobilicoccus pelagius NBRC 104925.</title>
        <authorList>
            <person name="Yoshida Y."/>
            <person name="Hosoyama A."/>
            <person name="Tsuchikane K."/>
            <person name="Katsumata H."/>
            <person name="Yamazaki S."/>
            <person name="Fujita N."/>
        </authorList>
    </citation>
    <scope>NUCLEOTIDE SEQUENCE [LARGE SCALE GENOMIC DNA]</scope>
    <source>
        <strain evidence="3 4">NBRC 104925</strain>
    </source>
</reference>
<sequence length="470" mass="50110">MRLLSTPAMCAALALAATSLPAVAAAVGDTPATVTTGSAATTGSTATTGSGAVYRMTVGPAATTTANGTVYSARAGFVGGRYNGSLYRSGADVRGTTDDALYYPEWCVPAGWQKPVTNGTYDVTLKMREAYFSYPGQRVFSVDAEGRRVATDIDILKAVGKNAAYDRTFRVAVSDGRLDLRFPATRDGASISAIVVAPVATSTPAPAPPAKPMPSPSPTVAPAPLGVPGTWRVDMRDEFDGSALDTSVWTPHRGLAPYTYGHPYNASLDAYSFAPSRVSVRGGALRLAWDPTRSTVRNGDGSTTTYPYTAGVAHSGRGFTMTSGYVEARIKVPRQSGLWPAFWMLPTPVDSTWPPEIDIAEIIPDDTPDGLEKPHFNYHWKAAGGGHRQMGWRWFGDAGRSYTGEWHTYGLLREPGRLQVFVDGRPGPSFTDPAVTTDPMYVVLSSGVRKGHTPPAGEMLVDYVRAWKKG</sequence>
<dbReference type="SUPFAM" id="SSF49899">
    <property type="entry name" value="Concanavalin A-like lectins/glucanases"/>
    <property type="match status" value="1"/>
</dbReference>
<evidence type="ECO:0000313" key="4">
    <source>
        <dbReference type="Proteomes" id="UP000004367"/>
    </source>
</evidence>
<dbReference type="InterPro" id="IPR050546">
    <property type="entry name" value="Glycosyl_Hydrlase_16"/>
</dbReference>
<dbReference type="RefSeq" id="WP_009482003.1">
    <property type="nucleotide sequence ID" value="NZ_BAFE01000043.1"/>
</dbReference>
<dbReference type="AlphaFoldDB" id="H5UQU7"/>
<keyword evidence="4" id="KW-1185">Reference proteome</keyword>
<dbReference type="GO" id="GO:0004553">
    <property type="term" value="F:hydrolase activity, hydrolyzing O-glycosyl compounds"/>
    <property type="evidence" value="ECO:0007669"/>
    <property type="project" value="InterPro"/>
</dbReference>
<dbReference type="eggNOG" id="COG4124">
    <property type="taxonomic scope" value="Bacteria"/>
</dbReference>
<evidence type="ECO:0000256" key="1">
    <source>
        <dbReference type="SAM" id="SignalP"/>
    </source>
</evidence>
<feature type="signal peptide" evidence="1">
    <location>
        <begin position="1"/>
        <end position="24"/>
    </location>
</feature>
<dbReference type="Pfam" id="PF00722">
    <property type="entry name" value="Glyco_hydro_16"/>
    <property type="match status" value="1"/>
</dbReference>
<dbReference type="EMBL" id="BAFE01000043">
    <property type="protein sequence ID" value="GAB48105.1"/>
    <property type="molecule type" value="Genomic_DNA"/>
</dbReference>
<proteinExistence type="predicted"/>
<feature type="domain" description="GH16" evidence="2">
    <location>
        <begin position="208"/>
        <end position="470"/>
    </location>
</feature>
<keyword evidence="1" id="KW-0732">Signal</keyword>
<dbReference type="Proteomes" id="UP000004367">
    <property type="component" value="Unassembled WGS sequence"/>
</dbReference>
<protein>
    <recommendedName>
        <fullName evidence="2">GH16 domain-containing protein</fullName>
    </recommendedName>
</protein>
<gene>
    <name evidence="3" type="ORF">MOPEL_060_00210</name>
</gene>
<dbReference type="PANTHER" id="PTHR10963">
    <property type="entry name" value="GLYCOSYL HYDROLASE-RELATED"/>
    <property type="match status" value="1"/>
</dbReference>
<dbReference type="InterPro" id="IPR013320">
    <property type="entry name" value="ConA-like_dom_sf"/>
</dbReference>
<evidence type="ECO:0000313" key="3">
    <source>
        <dbReference type="EMBL" id="GAB48105.1"/>
    </source>
</evidence>
<dbReference type="PROSITE" id="PS51762">
    <property type="entry name" value="GH16_2"/>
    <property type="match status" value="1"/>
</dbReference>
<comment type="caution">
    <text evidence="3">The sequence shown here is derived from an EMBL/GenBank/DDBJ whole genome shotgun (WGS) entry which is preliminary data.</text>
</comment>
<dbReference type="InterPro" id="IPR008979">
    <property type="entry name" value="Galactose-bd-like_sf"/>
</dbReference>
<dbReference type="GO" id="GO:0005975">
    <property type="term" value="P:carbohydrate metabolic process"/>
    <property type="evidence" value="ECO:0007669"/>
    <property type="project" value="InterPro"/>
</dbReference>
<name>H5UQU7_9MICO</name>
<dbReference type="SUPFAM" id="SSF49785">
    <property type="entry name" value="Galactose-binding domain-like"/>
    <property type="match status" value="1"/>
</dbReference>